<evidence type="ECO:0000313" key="2">
    <source>
        <dbReference type="EMBL" id="SEL81193.1"/>
    </source>
</evidence>
<dbReference type="OrthoDB" id="1420424at2"/>
<dbReference type="Proteomes" id="UP000198521">
    <property type="component" value="Unassembled WGS sequence"/>
</dbReference>
<dbReference type="RefSeq" id="WP_091410552.1">
    <property type="nucleotide sequence ID" value="NZ_FOAB01000006.1"/>
</dbReference>
<evidence type="ECO:0008006" key="4">
    <source>
        <dbReference type="Google" id="ProtNLM"/>
    </source>
</evidence>
<evidence type="ECO:0000313" key="3">
    <source>
        <dbReference type="Proteomes" id="UP000198521"/>
    </source>
</evidence>
<organism evidence="2 3">
    <name type="scientific">Aquimarina amphilecti</name>
    <dbReference type="NCBI Taxonomy" id="1038014"/>
    <lineage>
        <taxon>Bacteria</taxon>
        <taxon>Pseudomonadati</taxon>
        <taxon>Bacteroidota</taxon>
        <taxon>Flavobacteriia</taxon>
        <taxon>Flavobacteriales</taxon>
        <taxon>Flavobacteriaceae</taxon>
        <taxon>Aquimarina</taxon>
    </lineage>
</organism>
<accession>A0A1H7T8X3</accession>
<sequence length="459" mass="51869">MKITLIYKLNLVTLSLVCFSGVFAQNKQDKLSEKFVVNKDVAIHLNTSHTEVVFETWNKNSVEIEAYIEGDNITDENKERLLQNWKIEALGNSKEITINSITGNFWSGKASVSNAENIKSPELRRLEPVISNMLRPILKNIENNPMPSALSENLASMNFDANKFKENEEKYIQQWGDQIKEKFGDNYENVVKSWTKELSKNAKQIQPNSELNSQNWGGEEFARRMQAWASQFSGDLEITQTNGSNVTVYRYSSRMNNSGTIHRIVKVKMPKEALLKLNIRHGNVQLAEKTTNMIASLSHTSLQANIIDGDRTFIRTSYSPVVIKQWNNGRLAVNYVKNCRIQSAKNLRVNADSSNIFIQDLEDNAAVSGSFGTITVANLLDSFSTLDLAVENSDFKLKLPEVAFNIAYSGMQSRISLPKTVEVNARRNFGNVFVNGFNQTRDTDKVITINAKYSDIILQ</sequence>
<evidence type="ECO:0000256" key="1">
    <source>
        <dbReference type="SAM" id="SignalP"/>
    </source>
</evidence>
<keyword evidence="3" id="KW-1185">Reference proteome</keyword>
<dbReference type="AlphaFoldDB" id="A0A1H7T8X3"/>
<feature type="signal peptide" evidence="1">
    <location>
        <begin position="1"/>
        <end position="24"/>
    </location>
</feature>
<name>A0A1H7T8X3_AQUAM</name>
<proteinExistence type="predicted"/>
<dbReference type="EMBL" id="FOAB01000006">
    <property type="protein sequence ID" value="SEL81193.1"/>
    <property type="molecule type" value="Genomic_DNA"/>
</dbReference>
<reference evidence="2 3" key="1">
    <citation type="submission" date="2016-10" db="EMBL/GenBank/DDBJ databases">
        <authorList>
            <person name="de Groot N.N."/>
        </authorList>
    </citation>
    <scope>NUCLEOTIDE SEQUENCE [LARGE SCALE GENOMIC DNA]</scope>
    <source>
        <strain evidence="2 3">DSM 25232</strain>
    </source>
</reference>
<gene>
    <name evidence="2" type="ORF">SAMN04487910_3329</name>
</gene>
<feature type="chain" id="PRO_5011531069" description="Adhesin domain-containing protein" evidence="1">
    <location>
        <begin position="25"/>
        <end position="459"/>
    </location>
</feature>
<protein>
    <recommendedName>
        <fullName evidence="4">Adhesin domain-containing protein</fullName>
    </recommendedName>
</protein>
<dbReference type="STRING" id="1038014.SAMN04487910_3329"/>
<keyword evidence="1" id="KW-0732">Signal</keyword>